<sequence>MSKVVLIKLHQQSFTEDYKKSMDKTLKLFKHSEGLWRIRGRLGLSTLEDSTKFPIYISPKSEIADLILREAHGRFHSGVAHTMATAIQCLTILVSRNARLARTKSPTM</sequence>
<reference evidence="1 2" key="1">
    <citation type="submission" date="2013-05" db="EMBL/GenBank/DDBJ databases">
        <title>Draft genome of the parasitic nematode Anyclostoma ceylanicum.</title>
        <authorList>
            <person name="Mitreva M."/>
        </authorList>
    </citation>
    <scope>NUCLEOTIDE SEQUENCE [LARGE SCALE GENOMIC DNA]</scope>
</reference>
<dbReference type="PANTHER" id="PTHR47331:SF1">
    <property type="entry name" value="GAG-LIKE PROTEIN"/>
    <property type="match status" value="1"/>
</dbReference>
<keyword evidence="2" id="KW-1185">Reference proteome</keyword>
<dbReference type="Proteomes" id="UP000054495">
    <property type="component" value="Unassembled WGS sequence"/>
</dbReference>
<name>A0A0D6L755_9BILA</name>
<accession>A0A0D6L755</accession>
<gene>
    <name evidence="1" type="ORF">ANCCEY_13357</name>
</gene>
<evidence type="ECO:0000313" key="2">
    <source>
        <dbReference type="Proteomes" id="UP000054495"/>
    </source>
</evidence>
<organism evidence="1 2">
    <name type="scientific">Ancylostoma ceylanicum</name>
    <dbReference type="NCBI Taxonomy" id="53326"/>
    <lineage>
        <taxon>Eukaryota</taxon>
        <taxon>Metazoa</taxon>
        <taxon>Ecdysozoa</taxon>
        <taxon>Nematoda</taxon>
        <taxon>Chromadorea</taxon>
        <taxon>Rhabditida</taxon>
        <taxon>Rhabditina</taxon>
        <taxon>Rhabditomorpha</taxon>
        <taxon>Strongyloidea</taxon>
        <taxon>Ancylostomatidae</taxon>
        <taxon>Ancylostomatinae</taxon>
        <taxon>Ancylostoma</taxon>
    </lineage>
</organism>
<dbReference type="PANTHER" id="PTHR47331">
    <property type="entry name" value="PHD-TYPE DOMAIN-CONTAINING PROTEIN"/>
    <property type="match status" value="1"/>
</dbReference>
<proteinExistence type="predicted"/>
<dbReference type="AlphaFoldDB" id="A0A0D6L755"/>
<protein>
    <submittedName>
        <fullName evidence="1">Uncharacterized protein</fullName>
    </submittedName>
</protein>
<evidence type="ECO:0000313" key="1">
    <source>
        <dbReference type="EMBL" id="EPB67550.1"/>
    </source>
</evidence>
<dbReference type="EMBL" id="KE125646">
    <property type="protein sequence ID" value="EPB67550.1"/>
    <property type="molecule type" value="Genomic_DNA"/>
</dbReference>